<reference evidence="1 2" key="1">
    <citation type="submission" date="2021-02" db="EMBL/GenBank/DDBJ databases">
        <title>Leishmania (Mundinia) enrietti genome sequencing and assembly.</title>
        <authorList>
            <person name="Almutairi H."/>
            <person name="Gatherer D."/>
        </authorList>
    </citation>
    <scope>NUCLEOTIDE SEQUENCE [LARGE SCALE GENOMIC DNA]</scope>
    <source>
        <strain evidence="1">CUR178</strain>
    </source>
</reference>
<dbReference type="OrthoDB" id="72053at2759"/>
<sequence>MYSCTAEQIRSMNDIKLFVSDFRSIDSGAVPPPLPLLKVWKRLALLLGGVIGIRLVRSCALRRKSAPLQPGMTVIHPKTD</sequence>
<dbReference type="RefSeq" id="XP_067691006.1">
    <property type="nucleotide sequence ID" value="XM_067834903.1"/>
</dbReference>
<protein>
    <submittedName>
        <fullName evidence="1">Uncharacterized protein</fullName>
    </submittedName>
</protein>
<proteinExistence type="predicted"/>
<evidence type="ECO:0000313" key="2">
    <source>
        <dbReference type="Proteomes" id="UP000674179"/>
    </source>
</evidence>
<comment type="caution">
    <text evidence="1">The sequence shown here is derived from an EMBL/GenBank/DDBJ whole genome shotgun (WGS) entry which is preliminary data.</text>
</comment>
<dbReference type="AlphaFoldDB" id="A0A836G1E4"/>
<gene>
    <name evidence="1" type="ORF">CUR178_03167</name>
</gene>
<keyword evidence="2" id="KW-1185">Reference proteome</keyword>
<evidence type="ECO:0000313" key="1">
    <source>
        <dbReference type="EMBL" id="KAG5473247.1"/>
    </source>
</evidence>
<organism evidence="1 2">
    <name type="scientific">Leishmania enriettii</name>
    <dbReference type="NCBI Taxonomy" id="5663"/>
    <lineage>
        <taxon>Eukaryota</taxon>
        <taxon>Discoba</taxon>
        <taxon>Euglenozoa</taxon>
        <taxon>Kinetoplastea</taxon>
        <taxon>Metakinetoplastina</taxon>
        <taxon>Trypanosomatida</taxon>
        <taxon>Trypanosomatidae</taxon>
        <taxon>Leishmaniinae</taxon>
        <taxon>Leishmania</taxon>
    </lineage>
</organism>
<dbReference type="Proteomes" id="UP000674179">
    <property type="component" value="Chromosome 30"/>
</dbReference>
<dbReference type="GeneID" id="94170413"/>
<name>A0A836G1E4_LEIEN</name>
<accession>A0A836G1E4</accession>
<dbReference type="KEGG" id="lenr:94170413"/>
<dbReference type="EMBL" id="JAFHKP010000030">
    <property type="protein sequence ID" value="KAG5473247.1"/>
    <property type="molecule type" value="Genomic_DNA"/>
</dbReference>